<evidence type="ECO:0000313" key="4">
    <source>
        <dbReference type="EMBL" id="KAH7041409.1"/>
    </source>
</evidence>
<evidence type="ECO:0000256" key="2">
    <source>
        <dbReference type="SAM" id="SignalP"/>
    </source>
</evidence>
<dbReference type="RefSeq" id="XP_046019464.1">
    <property type="nucleotide sequence ID" value="XM_046157986.1"/>
</dbReference>
<comment type="caution">
    <text evidence="4">The sequence shown here is derived from an EMBL/GenBank/DDBJ whole genome shotgun (WGS) entry which is preliminary data.</text>
</comment>
<evidence type="ECO:0000256" key="1">
    <source>
        <dbReference type="SAM" id="MobiDB-lite"/>
    </source>
</evidence>
<dbReference type="OrthoDB" id="5985073at2759"/>
<feature type="signal peptide" evidence="2">
    <location>
        <begin position="1"/>
        <end position="17"/>
    </location>
</feature>
<feature type="region of interest" description="Disordered" evidence="1">
    <location>
        <begin position="395"/>
        <end position="476"/>
    </location>
</feature>
<feature type="domain" description="Apple" evidence="3">
    <location>
        <begin position="337"/>
        <end position="377"/>
    </location>
</feature>
<keyword evidence="2" id="KW-0732">Signal</keyword>
<evidence type="ECO:0000313" key="5">
    <source>
        <dbReference type="Proteomes" id="UP000756346"/>
    </source>
</evidence>
<name>A0A9P8YLV4_9PEZI</name>
<evidence type="ECO:0000259" key="3">
    <source>
        <dbReference type="Pfam" id="PF00024"/>
    </source>
</evidence>
<dbReference type="EMBL" id="JAGTJQ010000001">
    <property type="protein sequence ID" value="KAH7041409.1"/>
    <property type="molecule type" value="Genomic_DNA"/>
</dbReference>
<sequence>MSRYAIAAFSLLGGLAAADYAHPSAAPAYGYPISLPSVVGYPAQVVTASDQLVYLPGCETATRTNSYSDKIVTTTVPAEGCPTHWGHVEGCGSHMSPGGPLVVIYRYAVEWVEVYEKTVACPYSEVGPHAYPGHEGNAGCESCGETQTAYVKECSNGNCAAYKCYWGADGVHHCDDYVKPSGYVPAPPGCEIVNAQYPNCWSGSCFLASAYYTVPCVAGFPTIYPPGWCPGGLLPPGWAVIVTKLPGYDYETTYTAPTTTVTTTTTATTTATDFITTTTGGGGLLPSDQPVTCPEDDRGIFIGNSGSSFLIECDVILSGTEINAREERAREIKARALGTAPDFNTCIQLCDAISTCEAVSYNPTTGACRGYSDPTETPGSNGAWVANVVRRVGADDTTTTPVPSTPASTTSVPTTPVPTTPTTTPTTPASSSSTPNPSAAFAARDFPAEQLVPKRIAKKAAGNSRLERRANNNIRL</sequence>
<proteinExistence type="predicted"/>
<dbReference type="InterPro" id="IPR003609">
    <property type="entry name" value="Pan_app"/>
</dbReference>
<protein>
    <recommendedName>
        <fullName evidence="3">Apple domain-containing protein</fullName>
    </recommendedName>
</protein>
<dbReference type="Proteomes" id="UP000756346">
    <property type="component" value="Unassembled WGS sequence"/>
</dbReference>
<dbReference type="AlphaFoldDB" id="A0A9P8YLV4"/>
<dbReference type="Pfam" id="PF00024">
    <property type="entry name" value="PAN_1"/>
    <property type="match status" value="1"/>
</dbReference>
<gene>
    <name evidence="4" type="ORF">B0I36DRAFT_358583</name>
</gene>
<dbReference type="GeneID" id="70187532"/>
<reference evidence="4" key="1">
    <citation type="journal article" date="2021" name="Nat. Commun.">
        <title>Genetic determinants of endophytism in the Arabidopsis root mycobiome.</title>
        <authorList>
            <person name="Mesny F."/>
            <person name="Miyauchi S."/>
            <person name="Thiergart T."/>
            <person name="Pickel B."/>
            <person name="Atanasova L."/>
            <person name="Karlsson M."/>
            <person name="Huettel B."/>
            <person name="Barry K.W."/>
            <person name="Haridas S."/>
            <person name="Chen C."/>
            <person name="Bauer D."/>
            <person name="Andreopoulos W."/>
            <person name="Pangilinan J."/>
            <person name="LaButti K."/>
            <person name="Riley R."/>
            <person name="Lipzen A."/>
            <person name="Clum A."/>
            <person name="Drula E."/>
            <person name="Henrissat B."/>
            <person name="Kohler A."/>
            <person name="Grigoriev I.V."/>
            <person name="Martin F.M."/>
            <person name="Hacquard S."/>
        </authorList>
    </citation>
    <scope>NUCLEOTIDE SEQUENCE</scope>
    <source>
        <strain evidence="4">MPI-CAGE-CH-0230</strain>
    </source>
</reference>
<keyword evidence="5" id="KW-1185">Reference proteome</keyword>
<feature type="chain" id="PRO_5040105987" description="Apple domain-containing protein" evidence="2">
    <location>
        <begin position="18"/>
        <end position="476"/>
    </location>
</feature>
<feature type="compositionally biased region" description="Low complexity" evidence="1">
    <location>
        <begin position="397"/>
        <end position="414"/>
    </location>
</feature>
<organism evidence="4 5">
    <name type="scientific">Microdochium trichocladiopsis</name>
    <dbReference type="NCBI Taxonomy" id="1682393"/>
    <lineage>
        <taxon>Eukaryota</taxon>
        <taxon>Fungi</taxon>
        <taxon>Dikarya</taxon>
        <taxon>Ascomycota</taxon>
        <taxon>Pezizomycotina</taxon>
        <taxon>Sordariomycetes</taxon>
        <taxon>Xylariomycetidae</taxon>
        <taxon>Xylariales</taxon>
        <taxon>Microdochiaceae</taxon>
        <taxon>Microdochium</taxon>
    </lineage>
</organism>
<accession>A0A9P8YLV4</accession>
<feature type="compositionally biased region" description="Low complexity" evidence="1">
    <location>
        <begin position="420"/>
        <end position="439"/>
    </location>
</feature>